<evidence type="ECO:0000259" key="3">
    <source>
        <dbReference type="PROSITE" id="PS50110"/>
    </source>
</evidence>
<dbReference type="RefSeq" id="WP_184661252.1">
    <property type="nucleotide sequence ID" value="NZ_CP031518.1"/>
</dbReference>
<dbReference type="PANTHER" id="PTHR44591:SF3">
    <property type="entry name" value="RESPONSE REGULATORY DOMAIN-CONTAINING PROTEIN"/>
    <property type="match status" value="1"/>
</dbReference>
<keyword evidence="1" id="KW-0597">Phosphoprotein</keyword>
<evidence type="ECO:0000313" key="5">
    <source>
        <dbReference type="Proteomes" id="UP000518887"/>
    </source>
</evidence>
<dbReference type="Pfam" id="PF00072">
    <property type="entry name" value="Response_reg"/>
    <property type="match status" value="1"/>
</dbReference>
<dbReference type="InterPro" id="IPR001789">
    <property type="entry name" value="Sig_transdc_resp-reg_receiver"/>
</dbReference>
<comment type="caution">
    <text evidence="2">Lacks conserved residue(s) required for the propagation of feature annotation.</text>
</comment>
<evidence type="ECO:0000313" key="4">
    <source>
        <dbReference type="EMBL" id="MBB5227223.1"/>
    </source>
</evidence>
<dbReference type="PROSITE" id="PS50110">
    <property type="entry name" value="RESPONSE_REGULATORY"/>
    <property type="match status" value="2"/>
</dbReference>
<keyword evidence="5" id="KW-1185">Reference proteome</keyword>
<dbReference type="Proteomes" id="UP000518887">
    <property type="component" value="Unassembled WGS sequence"/>
</dbReference>
<sequence>MKSVLVIDAPPMMREFLTEKLTAENVIVEIADGQRDALPKFLSVLPDLVIINVEHSVSDILDFLDKKQSDPNGKKIPVIMSGPVIDHDEVSDLVQYGVIKYFTRPIRYDLFFDSVGRVLHTSFSVDTTPCVLDMHLNKDIIFIEIAKGLNREKITLLKYKLAEIIESNNLLLPKLILMMSDLSLSYVDGLNLELLLENITADRRILRRNIKILSFDTFVSDFIEGHPIYDGIKVVQNLSDVMASLVDTTADSIENLISDKILALSDGNGKNADAVRFYSDTHTAYGSPETSEGLLKIAVIDSDMSVVKYLKSVLETIAEVTVFMTPKEFVSSVQPGSFDFAITGMVMPEITGLDILRFLVEKHIDLPVIVYSNVIQKEVIMQALKLGAGSYLINPQPAQVIVQKVLEIINARKQ</sequence>
<dbReference type="SUPFAM" id="SSF52172">
    <property type="entry name" value="CheY-like"/>
    <property type="match status" value="2"/>
</dbReference>
<dbReference type="PANTHER" id="PTHR44591">
    <property type="entry name" value="STRESS RESPONSE REGULATOR PROTEIN 1"/>
    <property type="match status" value="1"/>
</dbReference>
<dbReference type="SMART" id="SM00448">
    <property type="entry name" value="REC"/>
    <property type="match status" value="2"/>
</dbReference>
<evidence type="ECO:0000256" key="2">
    <source>
        <dbReference type="PROSITE-ProRule" id="PRU00169"/>
    </source>
</evidence>
<dbReference type="AlphaFoldDB" id="A0A7W8LNB6"/>
<dbReference type="Gene3D" id="3.40.50.2300">
    <property type="match status" value="2"/>
</dbReference>
<proteinExistence type="predicted"/>
<comment type="caution">
    <text evidence="4">The sequence shown here is derived from an EMBL/GenBank/DDBJ whole genome shotgun (WGS) entry which is preliminary data.</text>
</comment>
<evidence type="ECO:0000256" key="1">
    <source>
        <dbReference type="ARBA" id="ARBA00022553"/>
    </source>
</evidence>
<dbReference type="EMBL" id="JACHFQ010000009">
    <property type="protein sequence ID" value="MBB5227223.1"/>
    <property type="molecule type" value="Genomic_DNA"/>
</dbReference>
<accession>A0A7W8LNB6</accession>
<feature type="domain" description="Response regulatory" evidence="3">
    <location>
        <begin position="3"/>
        <end position="119"/>
    </location>
</feature>
<reference evidence="4 5" key="1">
    <citation type="submission" date="2020-08" db="EMBL/GenBank/DDBJ databases">
        <title>Genomic Encyclopedia of Type Strains, Phase IV (KMG-IV): sequencing the most valuable type-strain genomes for metagenomic binning, comparative biology and taxonomic classification.</title>
        <authorList>
            <person name="Goeker M."/>
        </authorList>
    </citation>
    <scope>NUCLEOTIDE SEQUENCE [LARGE SCALE GENOMIC DNA]</scope>
    <source>
        <strain evidence="4 5">DSM 103462</strain>
    </source>
</reference>
<protein>
    <submittedName>
        <fullName evidence="4">CheY-like chemotaxis protein</fullName>
    </submittedName>
</protein>
<dbReference type="GO" id="GO:0000160">
    <property type="term" value="P:phosphorelay signal transduction system"/>
    <property type="evidence" value="ECO:0007669"/>
    <property type="project" value="InterPro"/>
</dbReference>
<dbReference type="InterPro" id="IPR011006">
    <property type="entry name" value="CheY-like_superfamily"/>
</dbReference>
<gene>
    <name evidence="4" type="ORF">HNP76_002621</name>
</gene>
<dbReference type="CDD" id="cd00156">
    <property type="entry name" value="REC"/>
    <property type="match status" value="1"/>
</dbReference>
<organism evidence="4 5">
    <name type="scientific">Treponema ruminis</name>
    <dbReference type="NCBI Taxonomy" id="744515"/>
    <lineage>
        <taxon>Bacteria</taxon>
        <taxon>Pseudomonadati</taxon>
        <taxon>Spirochaetota</taxon>
        <taxon>Spirochaetia</taxon>
        <taxon>Spirochaetales</taxon>
        <taxon>Treponemataceae</taxon>
        <taxon>Treponema</taxon>
    </lineage>
</organism>
<feature type="domain" description="Response regulatory" evidence="3">
    <location>
        <begin position="296"/>
        <end position="409"/>
    </location>
</feature>
<dbReference type="InterPro" id="IPR050595">
    <property type="entry name" value="Bact_response_regulator"/>
</dbReference>
<name>A0A7W8LNB6_9SPIR</name>